<dbReference type="SMART" id="SM00862">
    <property type="entry name" value="Trans_reg_C"/>
    <property type="match status" value="1"/>
</dbReference>
<protein>
    <submittedName>
        <fullName evidence="4">Response regulator receiver:transcriptional regulatory protein</fullName>
    </submittedName>
</protein>
<sequence length="68" mass="7768">MLEELARHAGQLVSKQNLSMNALGRPLARYDRSIDVHISSIRHKLGPRNDNQSWIQSVRNLGYMLITP</sequence>
<dbReference type="Proteomes" id="UP000015729">
    <property type="component" value="Unassembled WGS sequence"/>
</dbReference>
<evidence type="ECO:0000259" key="3">
    <source>
        <dbReference type="PROSITE" id="PS51755"/>
    </source>
</evidence>
<dbReference type="CDD" id="cd00383">
    <property type="entry name" value="trans_reg_C"/>
    <property type="match status" value="1"/>
</dbReference>
<feature type="domain" description="OmpR/PhoB-type" evidence="3">
    <location>
        <begin position="1"/>
        <end position="67"/>
    </location>
</feature>
<dbReference type="Pfam" id="PF00486">
    <property type="entry name" value="Trans_reg_C"/>
    <property type="match status" value="1"/>
</dbReference>
<keyword evidence="1 2" id="KW-0238">DNA-binding</keyword>
<dbReference type="AlphaFoldDB" id="S6TLL8"/>
<evidence type="ECO:0000313" key="5">
    <source>
        <dbReference type="Proteomes" id="UP000015729"/>
    </source>
</evidence>
<comment type="caution">
    <text evidence="4">The sequence shown here is derived from an EMBL/GenBank/DDBJ whole genome shotgun (WGS) entry which is preliminary data.</text>
</comment>
<dbReference type="Gene3D" id="1.10.10.10">
    <property type="entry name" value="Winged helix-like DNA-binding domain superfamily/Winged helix DNA-binding domain"/>
    <property type="match status" value="1"/>
</dbReference>
<dbReference type="GO" id="GO:0006355">
    <property type="term" value="P:regulation of DNA-templated transcription"/>
    <property type="evidence" value="ECO:0007669"/>
    <property type="project" value="InterPro"/>
</dbReference>
<proteinExistence type="predicted"/>
<gene>
    <name evidence="4" type="ORF">A244_26451</name>
</gene>
<accession>S6TLL8</accession>
<dbReference type="InterPro" id="IPR036388">
    <property type="entry name" value="WH-like_DNA-bd_sf"/>
</dbReference>
<name>S6TLL8_PSESF</name>
<dbReference type="PROSITE" id="PS51755">
    <property type="entry name" value="OMPR_PHOB"/>
    <property type="match status" value="1"/>
</dbReference>
<feature type="DNA-binding region" description="OmpR/PhoB-type" evidence="2">
    <location>
        <begin position="1"/>
        <end position="67"/>
    </location>
</feature>
<dbReference type="PATRIC" id="fig|1194404.4.peg.5454"/>
<evidence type="ECO:0000256" key="1">
    <source>
        <dbReference type="ARBA" id="ARBA00023125"/>
    </source>
</evidence>
<dbReference type="GO" id="GO:0003677">
    <property type="term" value="F:DNA binding"/>
    <property type="evidence" value="ECO:0007669"/>
    <property type="project" value="UniProtKB-UniRule"/>
</dbReference>
<dbReference type="InterPro" id="IPR016032">
    <property type="entry name" value="Sig_transdc_resp-reg_C-effctor"/>
</dbReference>
<dbReference type="InterPro" id="IPR001867">
    <property type="entry name" value="OmpR/PhoB-type_DNA-bd"/>
</dbReference>
<evidence type="ECO:0000313" key="4">
    <source>
        <dbReference type="EMBL" id="EPN44073.1"/>
    </source>
</evidence>
<evidence type="ECO:0000256" key="2">
    <source>
        <dbReference type="PROSITE-ProRule" id="PRU01091"/>
    </source>
</evidence>
<dbReference type="SUPFAM" id="SSF46894">
    <property type="entry name" value="C-terminal effector domain of the bipartite response regulators"/>
    <property type="match status" value="1"/>
</dbReference>
<dbReference type="EMBL" id="AOKG01001810">
    <property type="protein sequence ID" value="EPN44073.1"/>
    <property type="molecule type" value="Genomic_DNA"/>
</dbReference>
<reference evidence="4 5" key="1">
    <citation type="journal article" date="2013" name="PLoS Pathog.">
        <title>Genomic analysis of the Kiwifruit pathogen Pseudomonas syringae pv. actinidiae provides insight into the origins of an emergent plant disease.</title>
        <authorList>
            <person name="McCann H.C."/>
            <person name="Rikkerink E.H."/>
            <person name="Bertels F."/>
            <person name="Fiers M."/>
            <person name="Lu A."/>
            <person name="Rees-George J."/>
            <person name="Andersen M.T."/>
            <person name="Gleave A.P."/>
            <person name="Haubold B."/>
            <person name="Wohlers M.W."/>
            <person name="Guttman D.S."/>
            <person name="Wang P.W."/>
            <person name="Straub C."/>
            <person name="Vanneste J.L."/>
            <person name="Rainey P.B."/>
            <person name="Templeton M.D."/>
        </authorList>
    </citation>
    <scope>NUCLEOTIDE SEQUENCE [LARGE SCALE GENOMIC DNA]</scope>
    <source>
        <strain evidence="4 5">ICMP 18807</strain>
    </source>
</reference>
<organism evidence="4 5">
    <name type="scientific">Pseudomonas syringae pv. actinidiae ICMP 18807</name>
    <dbReference type="NCBI Taxonomy" id="1194404"/>
    <lineage>
        <taxon>Bacteria</taxon>
        <taxon>Pseudomonadati</taxon>
        <taxon>Pseudomonadota</taxon>
        <taxon>Gammaproteobacteria</taxon>
        <taxon>Pseudomonadales</taxon>
        <taxon>Pseudomonadaceae</taxon>
        <taxon>Pseudomonas</taxon>
        <taxon>Pseudomonas syringae</taxon>
    </lineage>
</organism>
<dbReference type="GO" id="GO:0000160">
    <property type="term" value="P:phosphorelay signal transduction system"/>
    <property type="evidence" value="ECO:0007669"/>
    <property type="project" value="InterPro"/>
</dbReference>